<dbReference type="RefSeq" id="XP_013066739.1">
    <property type="nucleotide sequence ID" value="XM_013211285.2"/>
</dbReference>
<dbReference type="VEuPathDB" id="VectorBase:BGLAX_044623"/>
<accession>A0A2C9JEK1</accession>
<evidence type="ECO:0000313" key="11">
    <source>
        <dbReference type="Proteomes" id="UP001165740"/>
    </source>
</evidence>
<feature type="transmembrane region" description="Helical" evidence="8">
    <location>
        <begin position="18"/>
        <end position="38"/>
    </location>
</feature>
<comment type="similarity">
    <text evidence="2">Belongs to the PEN-2 family.</text>
</comment>
<reference evidence="9" key="1">
    <citation type="submission" date="2020-05" db="UniProtKB">
        <authorList>
            <consortium name="EnsemblMetazoa"/>
        </authorList>
    </citation>
    <scope>IDENTIFICATION</scope>
    <source>
        <strain evidence="9">BB02</strain>
    </source>
</reference>
<protein>
    <recommendedName>
        <fullName evidence="3">Gamma-secretase subunit PEN-2</fullName>
    </recommendedName>
</protein>
<dbReference type="VEuPathDB" id="VectorBase:BGLB001468"/>
<evidence type="ECO:0000313" key="9">
    <source>
        <dbReference type="EnsemblMetazoa" id="BGLB001468-PB"/>
    </source>
</evidence>
<dbReference type="OMA" id="KLYLCKW"/>
<keyword evidence="11" id="KW-1185">Reference proteome</keyword>
<keyword evidence="4 8" id="KW-0812">Transmembrane</keyword>
<dbReference type="GO" id="GO:0070765">
    <property type="term" value="C:gamma-secretase complex"/>
    <property type="evidence" value="ECO:0007669"/>
    <property type="project" value="TreeGrafter"/>
</dbReference>
<evidence type="ECO:0000313" key="12">
    <source>
        <dbReference type="RefSeq" id="XP_013066739.1"/>
    </source>
</evidence>
<dbReference type="GO" id="GO:0007220">
    <property type="term" value="P:Notch receptor processing"/>
    <property type="evidence" value="ECO:0007669"/>
    <property type="project" value="TreeGrafter"/>
</dbReference>
<dbReference type="STRING" id="6526.A0A2C9JEK1"/>
<evidence type="ECO:0000256" key="5">
    <source>
        <dbReference type="ARBA" id="ARBA00022976"/>
    </source>
</evidence>
<evidence type="ECO:0000256" key="4">
    <source>
        <dbReference type="ARBA" id="ARBA00022692"/>
    </source>
</evidence>
<keyword evidence="6 8" id="KW-1133">Transmembrane helix</keyword>
<organism evidence="9 10">
    <name type="scientific">Biomphalaria glabrata</name>
    <name type="common">Bloodfluke planorb</name>
    <name type="synonym">Freshwater snail</name>
    <dbReference type="NCBI Taxonomy" id="6526"/>
    <lineage>
        <taxon>Eukaryota</taxon>
        <taxon>Metazoa</taxon>
        <taxon>Spiralia</taxon>
        <taxon>Lophotrochozoa</taxon>
        <taxon>Mollusca</taxon>
        <taxon>Gastropoda</taxon>
        <taxon>Heterobranchia</taxon>
        <taxon>Euthyneura</taxon>
        <taxon>Panpulmonata</taxon>
        <taxon>Hygrophila</taxon>
        <taxon>Lymnaeoidea</taxon>
        <taxon>Planorbidae</taxon>
        <taxon>Biomphalaria</taxon>
    </lineage>
</organism>
<feature type="transmembrane region" description="Helical" evidence="8">
    <location>
        <begin position="59"/>
        <end position="80"/>
    </location>
</feature>
<name>A0A2C9JEK1_BIOGL</name>
<sequence>MDLQKLKNEDKLILCRKYYLAGFFLLPFLWLVNAIWFFKEAFRKPHYAEQSEIRTYVTRSIIGSAIWLAAIITWVIIFQLNRVSWGATGDLLTFVIPLGEA</sequence>
<dbReference type="KEGG" id="bgt:106055139"/>
<dbReference type="Proteomes" id="UP001165740">
    <property type="component" value="Chromosome 14"/>
</dbReference>
<evidence type="ECO:0000256" key="1">
    <source>
        <dbReference type="ARBA" id="ARBA00004141"/>
    </source>
</evidence>
<gene>
    <name evidence="9" type="primary">106055139</name>
    <name evidence="12" type="synonym">LOC106055139</name>
</gene>
<proteinExistence type="inferred from homology"/>
<dbReference type="InterPro" id="IPR019379">
    <property type="entry name" value="Gamma_Secretase_Asp_P_PEN2"/>
</dbReference>
<evidence type="ECO:0000256" key="2">
    <source>
        <dbReference type="ARBA" id="ARBA00009607"/>
    </source>
</evidence>
<evidence type="ECO:0000256" key="6">
    <source>
        <dbReference type="ARBA" id="ARBA00022989"/>
    </source>
</evidence>
<reference evidence="12" key="2">
    <citation type="submission" date="2025-04" db="UniProtKB">
        <authorList>
            <consortium name="RefSeq"/>
        </authorList>
    </citation>
    <scope>IDENTIFICATION</scope>
</reference>
<evidence type="ECO:0000256" key="3">
    <source>
        <dbReference type="ARBA" id="ARBA00018306"/>
    </source>
</evidence>
<dbReference type="Pfam" id="PF10251">
    <property type="entry name" value="PEN-2"/>
    <property type="match status" value="1"/>
</dbReference>
<dbReference type="Proteomes" id="UP000076420">
    <property type="component" value="Unassembled WGS sequence"/>
</dbReference>
<dbReference type="EnsemblMetazoa" id="BGLB001468-RB">
    <property type="protein sequence ID" value="BGLB001468-PB"/>
    <property type="gene ID" value="BGLB001468"/>
</dbReference>
<evidence type="ECO:0000256" key="8">
    <source>
        <dbReference type="SAM" id="Phobius"/>
    </source>
</evidence>
<keyword evidence="5" id="KW-0914">Notch signaling pathway</keyword>
<keyword evidence="7 8" id="KW-0472">Membrane</keyword>
<evidence type="ECO:0000313" key="10">
    <source>
        <dbReference type="Proteomes" id="UP000076420"/>
    </source>
</evidence>
<dbReference type="OrthoDB" id="524898at2759"/>
<dbReference type="AlphaFoldDB" id="A0A2C9JEK1"/>
<dbReference type="GeneID" id="106055139"/>
<dbReference type="PANTHER" id="PTHR16318:SF0">
    <property type="entry name" value="GAMMA-SECRETASE SUBUNIT PEN-2"/>
    <property type="match status" value="1"/>
</dbReference>
<dbReference type="GO" id="GO:0007219">
    <property type="term" value="P:Notch signaling pathway"/>
    <property type="evidence" value="ECO:0007669"/>
    <property type="project" value="UniProtKB-KW"/>
</dbReference>
<evidence type="ECO:0000256" key="7">
    <source>
        <dbReference type="ARBA" id="ARBA00023136"/>
    </source>
</evidence>
<dbReference type="PANTHER" id="PTHR16318">
    <property type="entry name" value="GAMMA-SECRETASE SUBUNIT PEN-2"/>
    <property type="match status" value="1"/>
</dbReference>
<comment type="subcellular location">
    <subcellularLocation>
        <location evidence="1">Membrane</location>
        <topology evidence="1">Multi-pass membrane protein</topology>
    </subcellularLocation>
</comment>